<protein>
    <submittedName>
        <fullName evidence="1">Protein activator of alkane oxidation PraA</fullName>
    </submittedName>
</protein>
<evidence type="ECO:0000313" key="1">
    <source>
        <dbReference type="EMBL" id="TRX76563.1"/>
    </source>
</evidence>
<proteinExistence type="predicted"/>
<evidence type="ECO:0000313" key="2">
    <source>
        <dbReference type="Proteomes" id="UP000315235"/>
    </source>
</evidence>
<comment type="caution">
    <text evidence="1">The sequence shown here is derived from an EMBL/GenBank/DDBJ whole genome shotgun (WGS) entry which is preliminary data.</text>
</comment>
<sequence length="197" mass="20956">MNLNIHFEPVVAVPIQGRRPATTRGQQEQQEEVTMRPVSLLFSWLLLPVAYTLSTPLLAARIQPADTPFTASGPISFSKGLLSADCTIAMSGRIAPDGSHARVDSVSFSGNSFKCRRVTATHLPWTLAPLDERSGAMSGIQVTVSAPLVGGECGPSTASGTWDNTLGRLQADKVTLAGGCVIEKVAIQLTPTFRVLR</sequence>
<dbReference type="RefSeq" id="WP_143486194.1">
    <property type="nucleotide sequence ID" value="NZ_VJOY01000001.1"/>
</dbReference>
<gene>
    <name evidence="1" type="ORF">FM069_00635</name>
</gene>
<keyword evidence="2" id="KW-1185">Reference proteome</keyword>
<organism evidence="1 2">
    <name type="scientific">Pseudomonas mangiferae</name>
    <dbReference type="NCBI Taxonomy" id="2593654"/>
    <lineage>
        <taxon>Bacteria</taxon>
        <taxon>Pseudomonadati</taxon>
        <taxon>Pseudomonadota</taxon>
        <taxon>Gammaproteobacteria</taxon>
        <taxon>Pseudomonadales</taxon>
        <taxon>Pseudomonadaceae</taxon>
        <taxon>Pseudomonas</taxon>
    </lineage>
</organism>
<dbReference type="EMBL" id="VJOY01000001">
    <property type="protein sequence ID" value="TRX76563.1"/>
    <property type="molecule type" value="Genomic_DNA"/>
</dbReference>
<dbReference type="AlphaFoldDB" id="A0A553H483"/>
<name>A0A553H483_9PSED</name>
<dbReference type="Proteomes" id="UP000315235">
    <property type="component" value="Unassembled WGS sequence"/>
</dbReference>
<reference evidence="1 2" key="1">
    <citation type="submission" date="2019-07" db="EMBL/GenBank/DDBJ databases">
        <title>Pseudomonas mangiferae sp. nov., isolated from bark of mango tree in Thailand.</title>
        <authorList>
            <person name="Srisuk N."/>
            <person name="Anurat P."/>
        </authorList>
    </citation>
    <scope>NUCLEOTIDE SEQUENCE [LARGE SCALE GENOMIC DNA]</scope>
    <source>
        <strain evidence="1 2">DMKU_BBB3-04</strain>
    </source>
</reference>
<dbReference type="NCBIfam" id="NF041561">
    <property type="entry name" value="PraA"/>
    <property type="match status" value="1"/>
</dbReference>
<dbReference type="OrthoDB" id="6971423at2"/>
<accession>A0A553H483</accession>
<dbReference type="InterPro" id="IPR048133">
    <property type="entry name" value="PraA/PraB-like"/>
</dbReference>